<dbReference type="Proteomes" id="UP000198619">
    <property type="component" value="Unassembled WGS sequence"/>
</dbReference>
<dbReference type="OrthoDB" id="1924315at2"/>
<evidence type="ECO:0000313" key="2">
    <source>
        <dbReference type="Proteomes" id="UP000198619"/>
    </source>
</evidence>
<reference evidence="1 2" key="1">
    <citation type="submission" date="2016-10" db="EMBL/GenBank/DDBJ databases">
        <authorList>
            <person name="de Groot N.N."/>
        </authorList>
    </citation>
    <scope>NUCLEOTIDE SEQUENCE [LARGE SCALE GENOMIC DNA]</scope>
    <source>
        <strain evidence="1 2">DSM 12271</strain>
    </source>
</reference>
<sequence>MVTVAFKKMWEDVNSLMANKDVELEVINVFNSGFVIKEDNETVFITKDHFVDFWCNILYYNKISREQMNREKGRYMNYVYDIVKHLPYVSENSNELTLIG</sequence>
<proteinExistence type="predicted"/>
<evidence type="ECO:0000313" key="1">
    <source>
        <dbReference type="EMBL" id="SFA92640.1"/>
    </source>
</evidence>
<dbReference type="RefSeq" id="WP_090039498.1">
    <property type="nucleotide sequence ID" value="NZ_FOKI01000006.1"/>
</dbReference>
<organism evidence="1 2">
    <name type="scientific">Clostridium frigidicarnis</name>
    <dbReference type="NCBI Taxonomy" id="84698"/>
    <lineage>
        <taxon>Bacteria</taxon>
        <taxon>Bacillati</taxon>
        <taxon>Bacillota</taxon>
        <taxon>Clostridia</taxon>
        <taxon>Eubacteriales</taxon>
        <taxon>Clostridiaceae</taxon>
        <taxon>Clostridium</taxon>
    </lineage>
</organism>
<dbReference type="EMBL" id="FOKI01000006">
    <property type="protein sequence ID" value="SFA92640.1"/>
    <property type="molecule type" value="Genomic_DNA"/>
</dbReference>
<accession>A0A1I0WWU5</accession>
<protein>
    <submittedName>
        <fullName evidence="1">Uncharacterized protein</fullName>
    </submittedName>
</protein>
<gene>
    <name evidence="1" type="ORF">SAMN04488528_100691</name>
</gene>
<dbReference type="STRING" id="84698.SAMN04488528_100691"/>
<name>A0A1I0WWU5_9CLOT</name>
<keyword evidence="2" id="KW-1185">Reference proteome</keyword>
<dbReference type="AlphaFoldDB" id="A0A1I0WWU5"/>